<dbReference type="Proteomes" id="UP000828390">
    <property type="component" value="Unassembled WGS sequence"/>
</dbReference>
<sequence>MVFCMQKTHRKLPKVDEVLETKAFSGVEFRGKIPIMAYKDTDIDNIVEAMQTRFQLDDITSPIVQATKVLNLSKWPMISNEKEKLAGYDMLPWFSCVKFELFFVPGIS</sequence>
<organism evidence="1 2">
    <name type="scientific">Dreissena polymorpha</name>
    <name type="common">Zebra mussel</name>
    <name type="synonym">Mytilus polymorpha</name>
    <dbReference type="NCBI Taxonomy" id="45954"/>
    <lineage>
        <taxon>Eukaryota</taxon>
        <taxon>Metazoa</taxon>
        <taxon>Spiralia</taxon>
        <taxon>Lophotrochozoa</taxon>
        <taxon>Mollusca</taxon>
        <taxon>Bivalvia</taxon>
        <taxon>Autobranchia</taxon>
        <taxon>Heteroconchia</taxon>
        <taxon>Euheterodonta</taxon>
        <taxon>Imparidentia</taxon>
        <taxon>Neoheterodontei</taxon>
        <taxon>Myida</taxon>
        <taxon>Dreissenoidea</taxon>
        <taxon>Dreissenidae</taxon>
        <taxon>Dreissena</taxon>
    </lineage>
</organism>
<reference evidence="1" key="1">
    <citation type="journal article" date="2019" name="bioRxiv">
        <title>The Genome of the Zebra Mussel, Dreissena polymorpha: A Resource for Invasive Species Research.</title>
        <authorList>
            <person name="McCartney M.A."/>
            <person name="Auch B."/>
            <person name="Kono T."/>
            <person name="Mallez S."/>
            <person name="Zhang Y."/>
            <person name="Obille A."/>
            <person name="Becker A."/>
            <person name="Abrahante J.E."/>
            <person name="Garbe J."/>
            <person name="Badalamenti J.P."/>
            <person name="Herman A."/>
            <person name="Mangelson H."/>
            <person name="Liachko I."/>
            <person name="Sullivan S."/>
            <person name="Sone E.D."/>
            <person name="Koren S."/>
            <person name="Silverstein K.A.T."/>
            <person name="Beckman K.B."/>
            <person name="Gohl D.M."/>
        </authorList>
    </citation>
    <scope>NUCLEOTIDE SEQUENCE</scope>
    <source>
        <strain evidence="1">Duluth1</strain>
        <tissue evidence="1">Whole animal</tissue>
    </source>
</reference>
<evidence type="ECO:0000313" key="2">
    <source>
        <dbReference type="Proteomes" id="UP000828390"/>
    </source>
</evidence>
<evidence type="ECO:0000313" key="1">
    <source>
        <dbReference type="EMBL" id="KAH3794226.1"/>
    </source>
</evidence>
<dbReference type="EMBL" id="JAIWYP010000007">
    <property type="protein sequence ID" value="KAH3794226.1"/>
    <property type="molecule type" value="Genomic_DNA"/>
</dbReference>
<proteinExistence type="predicted"/>
<gene>
    <name evidence="1" type="ORF">DPMN_147757</name>
</gene>
<protein>
    <submittedName>
        <fullName evidence="1">Uncharacterized protein</fullName>
    </submittedName>
</protein>
<keyword evidence="2" id="KW-1185">Reference proteome</keyword>
<accession>A0A9D4IZL3</accession>
<reference evidence="1" key="2">
    <citation type="submission" date="2020-11" db="EMBL/GenBank/DDBJ databases">
        <authorList>
            <person name="McCartney M.A."/>
            <person name="Auch B."/>
            <person name="Kono T."/>
            <person name="Mallez S."/>
            <person name="Becker A."/>
            <person name="Gohl D.M."/>
            <person name="Silverstein K.A.T."/>
            <person name="Koren S."/>
            <person name="Bechman K.B."/>
            <person name="Herman A."/>
            <person name="Abrahante J.E."/>
            <person name="Garbe J."/>
        </authorList>
    </citation>
    <scope>NUCLEOTIDE SEQUENCE</scope>
    <source>
        <strain evidence="1">Duluth1</strain>
        <tissue evidence="1">Whole animal</tissue>
    </source>
</reference>
<dbReference type="AlphaFoldDB" id="A0A9D4IZL3"/>
<comment type="caution">
    <text evidence="1">The sequence shown here is derived from an EMBL/GenBank/DDBJ whole genome shotgun (WGS) entry which is preliminary data.</text>
</comment>
<name>A0A9D4IZL3_DREPO</name>